<dbReference type="PANTHER" id="PTHR43798:SF33">
    <property type="entry name" value="HYDROLASE, PUTATIVE (AFU_ORTHOLOGUE AFUA_2G14860)-RELATED"/>
    <property type="match status" value="1"/>
</dbReference>
<keyword evidence="3" id="KW-1185">Reference proteome</keyword>
<dbReference type="Pfam" id="PF00561">
    <property type="entry name" value="Abhydrolase_1"/>
    <property type="match status" value="1"/>
</dbReference>
<dbReference type="PANTHER" id="PTHR43798">
    <property type="entry name" value="MONOACYLGLYCEROL LIPASE"/>
    <property type="match status" value="1"/>
</dbReference>
<dbReference type="EC" id="3.7.1.9" evidence="2"/>
<dbReference type="GO" id="GO:0018775">
    <property type="term" value="F:2-hydroxymuconate-semialdehyde hydrolase activity"/>
    <property type="evidence" value="ECO:0007669"/>
    <property type="project" value="UniProtKB-EC"/>
</dbReference>
<reference evidence="2 3" key="1">
    <citation type="submission" date="2017-03" db="EMBL/GenBank/DDBJ databases">
        <authorList>
            <person name="Afonso C.L."/>
            <person name="Miller P.J."/>
            <person name="Scott M.A."/>
            <person name="Spackman E."/>
            <person name="Goraichik I."/>
            <person name="Dimitrov K.M."/>
            <person name="Suarez D.L."/>
            <person name="Swayne D.E."/>
        </authorList>
    </citation>
    <scope>NUCLEOTIDE SEQUENCE [LARGE SCALE GENOMIC DNA]</scope>
    <source>
        <strain evidence="2 3">CECT 7023</strain>
    </source>
</reference>
<feature type="domain" description="AB hydrolase-1" evidence="1">
    <location>
        <begin position="60"/>
        <end position="298"/>
    </location>
</feature>
<dbReference type="GO" id="GO:0016020">
    <property type="term" value="C:membrane"/>
    <property type="evidence" value="ECO:0007669"/>
    <property type="project" value="TreeGrafter"/>
</dbReference>
<proteinExistence type="predicted"/>
<evidence type="ECO:0000313" key="3">
    <source>
        <dbReference type="Proteomes" id="UP000193900"/>
    </source>
</evidence>
<gene>
    <name evidence="2" type="primary">xylF_2</name>
    <name evidence="2" type="ORF">ROA7023_04371</name>
</gene>
<dbReference type="InterPro" id="IPR000073">
    <property type="entry name" value="AB_hydrolase_1"/>
</dbReference>
<protein>
    <submittedName>
        <fullName evidence="2">2-hydroxymuconate semialdehyde hydrolase</fullName>
        <ecNumber evidence="2">3.7.1.9</ecNumber>
    </submittedName>
</protein>
<dbReference type="PRINTS" id="PR00111">
    <property type="entry name" value="ABHYDROLASE"/>
</dbReference>
<dbReference type="EMBL" id="FWFZ01000052">
    <property type="protein sequence ID" value="SLN77354.1"/>
    <property type="molecule type" value="Genomic_DNA"/>
</dbReference>
<keyword evidence="2" id="KW-0378">Hydrolase</keyword>
<name>A0A1Y5U320_9RHOB</name>
<accession>A0A1Y5U320</accession>
<organism evidence="2 3">
    <name type="scientific">Roseisalinus antarcticus</name>
    <dbReference type="NCBI Taxonomy" id="254357"/>
    <lineage>
        <taxon>Bacteria</taxon>
        <taxon>Pseudomonadati</taxon>
        <taxon>Pseudomonadota</taxon>
        <taxon>Alphaproteobacteria</taxon>
        <taxon>Rhodobacterales</taxon>
        <taxon>Roseobacteraceae</taxon>
        <taxon>Roseisalinus</taxon>
    </lineage>
</organism>
<dbReference type="Gene3D" id="3.40.50.1820">
    <property type="entry name" value="alpha/beta hydrolase"/>
    <property type="match status" value="1"/>
</dbReference>
<dbReference type="SUPFAM" id="SSF53474">
    <property type="entry name" value="alpha/beta-Hydrolases"/>
    <property type="match status" value="1"/>
</dbReference>
<dbReference type="InterPro" id="IPR029058">
    <property type="entry name" value="AB_hydrolase_fold"/>
</dbReference>
<evidence type="ECO:0000259" key="1">
    <source>
        <dbReference type="Pfam" id="PF00561"/>
    </source>
</evidence>
<dbReference type="AlphaFoldDB" id="A0A1Y5U320"/>
<dbReference type="InterPro" id="IPR050266">
    <property type="entry name" value="AB_hydrolase_sf"/>
</dbReference>
<dbReference type="Proteomes" id="UP000193900">
    <property type="component" value="Unassembled WGS sequence"/>
</dbReference>
<sequence>MIPRRIVLTGLGGLAVATAAYFVGAFRAAKVSTDVRLAMRSNVIKTSAGALEYAVAGRGPPLMMIHGTGGGFDQGLLFAHGLREAGMQIVAPSRFGYLRSAFPDDASPAHQADVLADLLDHLGIDRLAVAGGSAGASTAAEFALRHPDRCSALILIVPAANLTGRDPVEFTALQRFVVETVLNSDAWFWALAALAPNQLIRTLLATDPALLDRVSAQERHRARLILDGLMPISLKGDGLRNDGFWSGTPSPTAFEQITVPTLILSCEDDLFGTADTARLLVERIPDAELTIYLTGGHLWLGRDPEVAERISDFIRETATGSISGENQ</sequence>
<evidence type="ECO:0000313" key="2">
    <source>
        <dbReference type="EMBL" id="SLN77354.1"/>
    </source>
</evidence>